<keyword evidence="14" id="KW-0349">Heme</keyword>
<evidence type="ECO:0000256" key="15">
    <source>
        <dbReference type="SAM" id="Phobius"/>
    </source>
</evidence>
<feature type="chain" id="PRO_5025363920" description="CFEM domain-containing protein" evidence="16">
    <location>
        <begin position="23"/>
        <end position="486"/>
    </location>
</feature>
<keyword evidence="6" id="KW-0325">Glycoprotein</keyword>
<dbReference type="Pfam" id="PF05730">
    <property type="entry name" value="CFEM"/>
    <property type="match status" value="1"/>
</dbReference>
<keyword evidence="5" id="KW-0964">Secreted</keyword>
<comment type="similarity">
    <text evidence="13">Belongs to the SAT4 family.</text>
</comment>
<feature type="disulfide bond" evidence="14">
    <location>
        <begin position="33"/>
        <end position="64"/>
    </location>
</feature>
<reference evidence="18" key="1">
    <citation type="journal article" date="2020" name="Stud. Mycol.">
        <title>101 Dothideomycetes genomes: a test case for predicting lifestyles and emergence of pathogens.</title>
        <authorList>
            <person name="Haridas S."/>
            <person name="Albert R."/>
            <person name="Binder M."/>
            <person name="Bloem J."/>
            <person name="Labutti K."/>
            <person name="Salamov A."/>
            <person name="Andreopoulos B."/>
            <person name="Baker S."/>
            <person name="Barry K."/>
            <person name="Bills G."/>
            <person name="Bluhm B."/>
            <person name="Cannon C."/>
            <person name="Castanera R."/>
            <person name="Culley D."/>
            <person name="Daum C."/>
            <person name="Ezra D."/>
            <person name="Gonzalez J."/>
            <person name="Henrissat B."/>
            <person name="Kuo A."/>
            <person name="Liang C."/>
            <person name="Lipzen A."/>
            <person name="Lutzoni F."/>
            <person name="Magnuson J."/>
            <person name="Mondo S."/>
            <person name="Nolan M."/>
            <person name="Ohm R."/>
            <person name="Pangilinan J."/>
            <person name="Park H.-J."/>
            <person name="Ramirez L."/>
            <person name="Alfaro M."/>
            <person name="Sun H."/>
            <person name="Tritt A."/>
            <person name="Yoshinaga Y."/>
            <person name="Zwiers L.-H."/>
            <person name="Turgeon B."/>
            <person name="Goodwin S."/>
            <person name="Spatafora J."/>
            <person name="Crous P."/>
            <person name="Grigoriev I."/>
        </authorList>
    </citation>
    <scope>NUCLEOTIDE SEQUENCE</scope>
    <source>
        <strain evidence="18">CBS 121739</strain>
    </source>
</reference>
<evidence type="ECO:0000256" key="11">
    <source>
        <dbReference type="ARBA" id="ARBA00023157"/>
    </source>
</evidence>
<keyword evidence="9 15" id="KW-1133">Transmembrane helix</keyword>
<keyword evidence="14" id="KW-0479">Metal-binding</keyword>
<feature type="signal peptide" evidence="16">
    <location>
        <begin position="1"/>
        <end position="22"/>
    </location>
</feature>
<feature type="transmembrane region" description="Helical" evidence="15">
    <location>
        <begin position="261"/>
        <end position="283"/>
    </location>
</feature>
<dbReference type="RefSeq" id="XP_033603671.1">
    <property type="nucleotide sequence ID" value="XM_033745271.1"/>
</dbReference>
<evidence type="ECO:0000256" key="2">
    <source>
        <dbReference type="ARBA" id="ARBA00004589"/>
    </source>
</evidence>
<feature type="transmembrane region" description="Helical" evidence="15">
    <location>
        <begin position="212"/>
        <end position="241"/>
    </location>
</feature>
<feature type="transmembrane region" description="Helical" evidence="15">
    <location>
        <begin position="295"/>
        <end position="320"/>
    </location>
</feature>
<dbReference type="InterPro" id="IPR052337">
    <property type="entry name" value="SAT4-like"/>
</dbReference>
<dbReference type="GeneID" id="54486325"/>
<dbReference type="EMBL" id="ML996567">
    <property type="protein sequence ID" value="KAF2761220.1"/>
    <property type="molecule type" value="Genomic_DNA"/>
</dbReference>
<keyword evidence="8 16" id="KW-0732">Signal</keyword>
<evidence type="ECO:0000256" key="12">
    <source>
        <dbReference type="ARBA" id="ARBA00023288"/>
    </source>
</evidence>
<comment type="similarity">
    <text evidence="4">Belongs to the RBT5 family.</text>
</comment>
<dbReference type="GO" id="GO:0046872">
    <property type="term" value="F:metal ion binding"/>
    <property type="evidence" value="ECO:0007669"/>
    <property type="project" value="UniProtKB-UniRule"/>
</dbReference>
<evidence type="ECO:0000313" key="19">
    <source>
        <dbReference type="Proteomes" id="UP000799437"/>
    </source>
</evidence>
<evidence type="ECO:0000256" key="8">
    <source>
        <dbReference type="ARBA" id="ARBA00022729"/>
    </source>
</evidence>
<name>A0A6A6WGP2_9PEZI</name>
<proteinExistence type="inferred from homology"/>
<keyword evidence="7 15" id="KW-0812">Transmembrane</keyword>
<evidence type="ECO:0000256" key="14">
    <source>
        <dbReference type="PROSITE-ProRule" id="PRU01356"/>
    </source>
</evidence>
<keyword evidence="10 15" id="KW-0472">Membrane</keyword>
<sequence>MKAIGVLAGVVLLAQTFGFAAAQQTLPNCGMKCLVQSLQTSSCAATDVPCICADSQLINTTGQCVLQECSVVDALTSRNVTATLCNEPVRSRRDTMLILTVLATSSVFPFIILLYLHPSTTEQAAIGQGAWADEECFLVCTHSGHRYNGQFMCEGSGKRHLDARAGHDYSDSQGMSVWVGQIGYIFSIGFTRMSFLFFYLRIFPGTRTRRAVMILLMINVTHTVVYLALQIFSCRPISYIYTSWRSDGRPGSCINNRAFGWSHAATVLALDLVIIITPMPVLYKLKVGTRKKISIMLIFAVGLFVTMTQVLRLHTLVAWASSTNPTYDMVPAAYWSIIEAFVSVICSCLPSFRAWIKRVAPGLLDSAGRSKGYSGYSHGYAKRASERKRFGGDTTLVKSTNLGSRDDGASDVELVDVDAGMGKGFKEGVGCLTVRPAILHYAPYAPRCAPVWPTSYLLTACHSHLASRAYHALYTAHCTPQHHHPP</sequence>
<dbReference type="GO" id="GO:0005576">
    <property type="term" value="C:extracellular region"/>
    <property type="evidence" value="ECO:0007669"/>
    <property type="project" value="UniProtKB-SubCell"/>
</dbReference>
<feature type="disulfide bond" evidence="14">
    <location>
        <begin position="43"/>
        <end position="50"/>
    </location>
</feature>
<feature type="transmembrane region" description="Helical" evidence="15">
    <location>
        <begin position="332"/>
        <end position="352"/>
    </location>
</feature>
<feature type="disulfide bond" evidence="14">
    <location>
        <begin position="52"/>
        <end position="85"/>
    </location>
</feature>
<feature type="domain" description="CFEM" evidence="17">
    <location>
        <begin position="2"/>
        <end position="112"/>
    </location>
</feature>
<dbReference type="PROSITE" id="PS52012">
    <property type="entry name" value="CFEM"/>
    <property type="match status" value="1"/>
</dbReference>
<dbReference type="Pfam" id="PF20684">
    <property type="entry name" value="Fung_rhodopsin"/>
    <property type="match status" value="1"/>
</dbReference>
<keyword evidence="12" id="KW-0449">Lipoprotein</keyword>
<evidence type="ECO:0000256" key="3">
    <source>
        <dbReference type="ARBA" id="ARBA00004613"/>
    </source>
</evidence>
<comment type="subcellular location">
    <subcellularLocation>
        <location evidence="2">Membrane</location>
        <topology evidence="2">Lipid-anchor</topology>
        <topology evidence="2">GPI-anchor</topology>
    </subcellularLocation>
    <subcellularLocation>
        <location evidence="1">Membrane</location>
        <topology evidence="1">Multi-pass membrane protein</topology>
    </subcellularLocation>
    <subcellularLocation>
        <location evidence="3">Secreted</location>
    </subcellularLocation>
</comment>
<evidence type="ECO:0000256" key="5">
    <source>
        <dbReference type="ARBA" id="ARBA00022525"/>
    </source>
</evidence>
<dbReference type="InterPro" id="IPR049326">
    <property type="entry name" value="Rhodopsin_dom_fungi"/>
</dbReference>
<evidence type="ECO:0000256" key="7">
    <source>
        <dbReference type="ARBA" id="ARBA00022692"/>
    </source>
</evidence>
<organism evidence="18 19">
    <name type="scientific">Pseudovirgaria hyperparasitica</name>
    <dbReference type="NCBI Taxonomy" id="470096"/>
    <lineage>
        <taxon>Eukaryota</taxon>
        <taxon>Fungi</taxon>
        <taxon>Dikarya</taxon>
        <taxon>Ascomycota</taxon>
        <taxon>Pezizomycotina</taxon>
        <taxon>Dothideomycetes</taxon>
        <taxon>Dothideomycetes incertae sedis</taxon>
        <taxon>Acrospermales</taxon>
        <taxon>Acrospermaceae</taxon>
        <taxon>Pseudovirgaria</taxon>
    </lineage>
</organism>
<evidence type="ECO:0000259" key="17">
    <source>
        <dbReference type="PROSITE" id="PS52012"/>
    </source>
</evidence>
<keyword evidence="14" id="KW-0408">Iron</keyword>
<evidence type="ECO:0000256" key="1">
    <source>
        <dbReference type="ARBA" id="ARBA00004141"/>
    </source>
</evidence>
<evidence type="ECO:0000256" key="13">
    <source>
        <dbReference type="ARBA" id="ARBA00038359"/>
    </source>
</evidence>
<dbReference type="AlphaFoldDB" id="A0A6A6WGP2"/>
<evidence type="ECO:0000256" key="16">
    <source>
        <dbReference type="SAM" id="SignalP"/>
    </source>
</evidence>
<evidence type="ECO:0000256" key="9">
    <source>
        <dbReference type="ARBA" id="ARBA00022989"/>
    </source>
</evidence>
<gene>
    <name evidence="18" type="ORF">EJ05DRAFT_483610</name>
</gene>
<evidence type="ECO:0000256" key="6">
    <source>
        <dbReference type="ARBA" id="ARBA00022622"/>
    </source>
</evidence>
<evidence type="ECO:0000256" key="10">
    <source>
        <dbReference type="ARBA" id="ARBA00023136"/>
    </source>
</evidence>
<feature type="transmembrane region" description="Helical" evidence="15">
    <location>
        <begin position="178"/>
        <end position="200"/>
    </location>
</feature>
<evidence type="ECO:0000313" key="18">
    <source>
        <dbReference type="EMBL" id="KAF2761220.1"/>
    </source>
</evidence>
<dbReference type="OrthoDB" id="2496787at2759"/>
<dbReference type="PANTHER" id="PTHR33048">
    <property type="entry name" value="PTH11-LIKE INTEGRAL MEMBRANE PROTEIN (AFU_ORTHOLOGUE AFUA_5G11245)"/>
    <property type="match status" value="1"/>
</dbReference>
<dbReference type="Proteomes" id="UP000799437">
    <property type="component" value="Unassembled WGS sequence"/>
</dbReference>
<feature type="disulfide bond" evidence="14">
    <location>
        <begin position="29"/>
        <end position="69"/>
    </location>
</feature>
<feature type="binding site" description="axial binding residue" evidence="14">
    <location>
        <position position="47"/>
    </location>
    <ligand>
        <name>heme</name>
        <dbReference type="ChEBI" id="CHEBI:30413"/>
    </ligand>
    <ligandPart>
        <name>Fe</name>
        <dbReference type="ChEBI" id="CHEBI:18248"/>
    </ligandPart>
</feature>
<accession>A0A6A6WGP2</accession>
<keyword evidence="6" id="KW-0336">GPI-anchor</keyword>
<protein>
    <recommendedName>
        <fullName evidence="17">CFEM domain-containing protein</fullName>
    </recommendedName>
</protein>
<evidence type="ECO:0000256" key="4">
    <source>
        <dbReference type="ARBA" id="ARBA00010031"/>
    </source>
</evidence>
<keyword evidence="19" id="KW-1185">Reference proteome</keyword>
<dbReference type="PANTHER" id="PTHR33048:SF143">
    <property type="entry name" value="EXTRACELLULAR MEMBRANE PROTEIN CFEM DOMAIN-CONTAINING PROTEIN-RELATED"/>
    <property type="match status" value="1"/>
</dbReference>
<keyword evidence="11 14" id="KW-1015">Disulfide bond</keyword>
<dbReference type="SMART" id="SM00747">
    <property type="entry name" value="CFEM"/>
    <property type="match status" value="1"/>
</dbReference>
<dbReference type="GO" id="GO:0098552">
    <property type="term" value="C:side of membrane"/>
    <property type="evidence" value="ECO:0007669"/>
    <property type="project" value="UniProtKB-KW"/>
</dbReference>
<dbReference type="InterPro" id="IPR008427">
    <property type="entry name" value="Extracellular_membr_CFEM_dom"/>
</dbReference>